<dbReference type="Proteomes" id="UP001055172">
    <property type="component" value="Unassembled WGS sequence"/>
</dbReference>
<keyword evidence="1" id="KW-0694">RNA-binding</keyword>
<accession>A0AA37LXD4</accession>
<evidence type="ECO:0000313" key="4">
    <source>
        <dbReference type="Proteomes" id="UP001055172"/>
    </source>
</evidence>
<dbReference type="Pfam" id="PF05183">
    <property type="entry name" value="RdRP"/>
    <property type="match status" value="1"/>
</dbReference>
<keyword evidence="4" id="KW-1185">Reference proteome</keyword>
<comment type="similarity">
    <text evidence="1">Belongs to the RdRP family.</text>
</comment>
<comment type="caution">
    <text evidence="3">The sequence shown here is derived from an EMBL/GenBank/DDBJ whole genome shotgun (WGS) entry which is preliminary data.</text>
</comment>
<dbReference type="InterPro" id="IPR057596">
    <property type="entry name" value="RDRP_core"/>
</dbReference>
<sequence>MGDFTKMKTVQKKAKRIGLLFSTAHATLAVDPKRCEDIPDVETADYVFTDGCGLIAPHLAQELARRIGIVIRTVRYTPSVFQIRYRGYKGVVTVDPKMKREVTLLKLRKSMKKFSGGCDYSFSVVEYSKPYGFGHLNDEVILLLHALGITSEVLLRKQRQHFDFLASATTDPRAAFRFLTYVNKYELAERLLL</sequence>
<dbReference type="GO" id="GO:0003723">
    <property type="term" value="F:RNA binding"/>
    <property type="evidence" value="ECO:0007669"/>
    <property type="project" value="UniProtKB-KW"/>
</dbReference>
<name>A0AA37LXD4_9PEZI</name>
<dbReference type="PANTHER" id="PTHR23079">
    <property type="entry name" value="RNA-DEPENDENT RNA POLYMERASE"/>
    <property type="match status" value="1"/>
</dbReference>
<feature type="domain" description="RDRP core" evidence="2">
    <location>
        <begin position="1"/>
        <end position="182"/>
    </location>
</feature>
<gene>
    <name evidence="3" type="ORF">ColLi_10975</name>
</gene>
<comment type="catalytic activity">
    <reaction evidence="1">
        <text>RNA(n) + a ribonucleoside 5'-triphosphate = RNA(n+1) + diphosphate</text>
        <dbReference type="Rhea" id="RHEA:21248"/>
        <dbReference type="Rhea" id="RHEA-COMP:14527"/>
        <dbReference type="Rhea" id="RHEA-COMP:17342"/>
        <dbReference type="ChEBI" id="CHEBI:33019"/>
        <dbReference type="ChEBI" id="CHEBI:61557"/>
        <dbReference type="ChEBI" id="CHEBI:140395"/>
        <dbReference type="EC" id="2.7.7.48"/>
    </reaction>
</comment>
<evidence type="ECO:0000313" key="3">
    <source>
        <dbReference type="EMBL" id="GJC88137.1"/>
    </source>
</evidence>
<dbReference type="InterPro" id="IPR007855">
    <property type="entry name" value="RDRP"/>
</dbReference>
<dbReference type="AlphaFoldDB" id="A0AA37LXD4"/>
<reference evidence="3 4" key="1">
    <citation type="submission" date="2021-07" db="EMBL/GenBank/DDBJ databases">
        <title>Genome data of Colletotrichum spaethianum.</title>
        <authorList>
            <person name="Utami Y.D."/>
            <person name="Hiruma K."/>
        </authorList>
    </citation>
    <scope>NUCLEOTIDE SEQUENCE [LARGE SCALE GENOMIC DNA]</scope>
    <source>
        <strain evidence="3 4">MAFF 242679</strain>
    </source>
</reference>
<evidence type="ECO:0000259" key="2">
    <source>
        <dbReference type="Pfam" id="PF05183"/>
    </source>
</evidence>
<protein>
    <recommendedName>
        <fullName evidence="1">RNA-dependent RNA polymerase</fullName>
        <ecNumber evidence="1">2.7.7.48</ecNumber>
    </recommendedName>
</protein>
<dbReference type="EC" id="2.7.7.48" evidence="1"/>
<proteinExistence type="inferred from homology"/>
<dbReference type="GO" id="GO:0031380">
    <property type="term" value="C:nuclear RNA-directed RNA polymerase complex"/>
    <property type="evidence" value="ECO:0007669"/>
    <property type="project" value="TreeGrafter"/>
</dbReference>
<organism evidence="3 4">
    <name type="scientific">Colletotrichum liriopes</name>
    <dbReference type="NCBI Taxonomy" id="708192"/>
    <lineage>
        <taxon>Eukaryota</taxon>
        <taxon>Fungi</taxon>
        <taxon>Dikarya</taxon>
        <taxon>Ascomycota</taxon>
        <taxon>Pezizomycotina</taxon>
        <taxon>Sordariomycetes</taxon>
        <taxon>Hypocreomycetidae</taxon>
        <taxon>Glomerellales</taxon>
        <taxon>Glomerellaceae</taxon>
        <taxon>Colletotrichum</taxon>
        <taxon>Colletotrichum spaethianum species complex</taxon>
    </lineage>
</organism>
<keyword evidence="1" id="KW-0548">Nucleotidyltransferase</keyword>
<dbReference type="EMBL" id="BPPX01000030">
    <property type="protein sequence ID" value="GJC88137.1"/>
    <property type="molecule type" value="Genomic_DNA"/>
</dbReference>
<keyword evidence="1 3" id="KW-0696">RNA-directed RNA polymerase</keyword>
<evidence type="ECO:0000256" key="1">
    <source>
        <dbReference type="RuleBase" id="RU363098"/>
    </source>
</evidence>
<dbReference type="PANTHER" id="PTHR23079:SF55">
    <property type="entry name" value="RNA-DIRECTED RNA POLYMERASE"/>
    <property type="match status" value="1"/>
</dbReference>
<dbReference type="GO" id="GO:0003968">
    <property type="term" value="F:RNA-directed RNA polymerase activity"/>
    <property type="evidence" value="ECO:0007669"/>
    <property type="project" value="UniProtKB-KW"/>
</dbReference>
<dbReference type="GO" id="GO:0030422">
    <property type="term" value="P:siRNA processing"/>
    <property type="evidence" value="ECO:0007669"/>
    <property type="project" value="TreeGrafter"/>
</dbReference>
<keyword evidence="1" id="KW-0808">Transferase</keyword>